<dbReference type="AlphaFoldDB" id="A0AAN7X6G6"/>
<dbReference type="EMBL" id="JAUZQC010000018">
    <property type="protein sequence ID" value="KAK5855457.1"/>
    <property type="molecule type" value="Genomic_DNA"/>
</dbReference>
<dbReference type="Proteomes" id="UP001346869">
    <property type="component" value="Unassembled WGS sequence"/>
</dbReference>
<reference evidence="2 3" key="1">
    <citation type="journal article" date="2023" name="Genes (Basel)">
        <title>Chromosome-Level Genome Assembly and Circadian Gene Repertoire of the Patagonia Blennie Eleginops maclovinus-The Closest Ancestral Proxy of Antarctic Cryonotothenioids.</title>
        <authorList>
            <person name="Cheng C.C."/>
            <person name="Rivera-Colon A.G."/>
            <person name="Minhas B.F."/>
            <person name="Wilson L."/>
            <person name="Rayamajhi N."/>
            <person name="Vargas-Chacoff L."/>
            <person name="Catchen J.M."/>
        </authorList>
    </citation>
    <scope>NUCLEOTIDE SEQUENCE [LARGE SCALE GENOMIC DNA]</scope>
    <source>
        <strain evidence="2">JMC-PN-2008</strain>
    </source>
</reference>
<evidence type="ECO:0000313" key="3">
    <source>
        <dbReference type="Proteomes" id="UP001346869"/>
    </source>
</evidence>
<reference evidence="2 3" key="2">
    <citation type="journal article" date="2023" name="Mol. Biol. Evol.">
        <title>Genomics of Secondarily Temperate Adaptation in the Only Non-Antarctic Icefish.</title>
        <authorList>
            <person name="Rivera-Colon A.G."/>
            <person name="Rayamajhi N."/>
            <person name="Minhas B.F."/>
            <person name="Madrigal G."/>
            <person name="Bilyk K.T."/>
            <person name="Yoon V."/>
            <person name="Hune M."/>
            <person name="Gregory S."/>
            <person name="Cheng C.H.C."/>
            <person name="Catchen J.M."/>
        </authorList>
    </citation>
    <scope>NUCLEOTIDE SEQUENCE [LARGE SCALE GENOMIC DNA]</scope>
    <source>
        <strain evidence="2">JMC-PN-2008</strain>
    </source>
</reference>
<protein>
    <submittedName>
        <fullName evidence="2">Uncharacterized protein</fullName>
    </submittedName>
</protein>
<organism evidence="2 3">
    <name type="scientific">Eleginops maclovinus</name>
    <name type="common">Patagonian blennie</name>
    <name type="synonym">Eleginus maclovinus</name>
    <dbReference type="NCBI Taxonomy" id="56733"/>
    <lineage>
        <taxon>Eukaryota</taxon>
        <taxon>Metazoa</taxon>
        <taxon>Chordata</taxon>
        <taxon>Craniata</taxon>
        <taxon>Vertebrata</taxon>
        <taxon>Euteleostomi</taxon>
        <taxon>Actinopterygii</taxon>
        <taxon>Neopterygii</taxon>
        <taxon>Teleostei</taxon>
        <taxon>Neoteleostei</taxon>
        <taxon>Acanthomorphata</taxon>
        <taxon>Eupercaria</taxon>
        <taxon>Perciformes</taxon>
        <taxon>Notothenioidei</taxon>
        <taxon>Eleginopidae</taxon>
        <taxon>Eleginops</taxon>
    </lineage>
</organism>
<gene>
    <name evidence="2" type="ORF">PBY51_005558</name>
</gene>
<keyword evidence="3" id="KW-1185">Reference proteome</keyword>
<accession>A0AAN7X6G6</accession>
<feature type="compositionally biased region" description="Polar residues" evidence="1">
    <location>
        <begin position="19"/>
        <end position="30"/>
    </location>
</feature>
<proteinExistence type="predicted"/>
<sequence>MQQGPHEPHGPIKEERTHNSGSTCNRSSTLPGFRNNGYLHRKQVVANSEAEKLNHEDLSSRFWITLENRNVMMTKSLQVTITADPE</sequence>
<evidence type="ECO:0000313" key="2">
    <source>
        <dbReference type="EMBL" id="KAK5855457.1"/>
    </source>
</evidence>
<comment type="caution">
    <text evidence="2">The sequence shown here is derived from an EMBL/GenBank/DDBJ whole genome shotgun (WGS) entry which is preliminary data.</text>
</comment>
<feature type="region of interest" description="Disordered" evidence="1">
    <location>
        <begin position="1"/>
        <end position="35"/>
    </location>
</feature>
<evidence type="ECO:0000256" key="1">
    <source>
        <dbReference type="SAM" id="MobiDB-lite"/>
    </source>
</evidence>
<feature type="compositionally biased region" description="Basic and acidic residues" evidence="1">
    <location>
        <begin position="1"/>
        <end position="18"/>
    </location>
</feature>
<name>A0AAN7X6G6_ELEMC</name>